<evidence type="ECO:0000259" key="4">
    <source>
        <dbReference type="PROSITE" id="PS50111"/>
    </source>
</evidence>
<dbReference type="InterPro" id="IPR018771">
    <property type="entry name" value="PocR_dom"/>
</dbReference>
<protein>
    <submittedName>
        <fullName evidence="5">PocR ligand-binding domain-containing protein</fullName>
    </submittedName>
</protein>
<reference evidence="5" key="1">
    <citation type="submission" date="2024-03" db="EMBL/GenBank/DDBJ databases">
        <title>Human intestinal bacterial collection.</title>
        <authorList>
            <person name="Pauvert C."/>
            <person name="Hitch T.C.A."/>
            <person name="Clavel T."/>
        </authorList>
    </citation>
    <scope>NUCLEOTIDE SEQUENCE [LARGE SCALE GENOMIC DNA]</scope>
    <source>
        <strain evidence="5">CLA-AA-H89B</strain>
    </source>
</reference>
<evidence type="ECO:0000256" key="1">
    <source>
        <dbReference type="ARBA" id="ARBA00022500"/>
    </source>
</evidence>
<sequence length="257" mass="28359">MINIKDFCDMEQFEQIMSNWAKATGLATVAVGADGRYISECYNFTEFCIDLTRKSPEGCRRCEKCDREGKGVYFCHAGLIDFGIELKIGDEVVGSVIGGQVLSETPDDEKFRAVAREIGVNEDRYIAALHKVTIRSEEAIRASAELLGQVLNNYINAQYMEKHNKQIIGKLGTGAKDAEELVNRIKEKTVQLNTVHGKQKILALNASIEAARAGENGRGFAVVAGEVGKLSDFINDINKDINKLVGEIDTVVHKMNE</sequence>
<evidence type="ECO:0000313" key="5">
    <source>
        <dbReference type="EMBL" id="MEQ2555200.1"/>
    </source>
</evidence>
<dbReference type="PROSITE" id="PS50111">
    <property type="entry name" value="CHEMOTAXIS_TRANSDUC_2"/>
    <property type="match status" value="1"/>
</dbReference>
<comment type="caution">
    <text evidence="5">The sequence shown here is derived from an EMBL/GenBank/DDBJ whole genome shotgun (WGS) entry which is preliminary data.</text>
</comment>
<comment type="similarity">
    <text evidence="2">Belongs to the methyl-accepting chemotaxis (MCP) protein family.</text>
</comment>
<dbReference type="InterPro" id="IPR004089">
    <property type="entry name" value="MCPsignal_dom"/>
</dbReference>
<dbReference type="Pfam" id="PF00015">
    <property type="entry name" value="MCPsignal"/>
    <property type="match status" value="1"/>
</dbReference>
<name>A0ABV1H666_9FIRM</name>
<dbReference type="Proteomes" id="UP001546774">
    <property type="component" value="Unassembled WGS sequence"/>
</dbReference>
<keyword evidence="1" id="KW-0145">Chemotaxis</keyword>
<gene>
    <name evidence="5" type="ORF">WMO37_09305</name>
</gene>
<evidence type="ECO:0000313" key="6">
    <source>
        <dbReference type="Proteomes" id="UP001546774"/>
    </source>
</evidence>
<feature type="domain" description="Methyl-accepting transducer" evidence="4">
    <location>
        <begin position="176"/>
        <end position="257"/>
    </location>
</feature>
<accession>A0ABV1H666</accession>
<dbReference type="InterPro" id="IPR051310">
    <property type="entry name" value="MCP_chemotaxis"/>
</dbReference>
<dbReference type="PANTHER" id="PTHR43531:SF11">
    <property type="entry name" value="METHYL-ACCEPTING CHEMOTAXIS PROTEIN 3"/>
    <property type="match status" value="1"/>
</dbReference>
<dbReference type="EMBL" id="JBBMFS010000007">
    <property type="protein sequence ID" value="MEQ2555200.1"/>
    <property type="molecule type" value="Genomic_DNA"/>
</dbReference>
<evidence type="ECO:0000256" key="2">
    <source>
        <dbReference type="ARBA" id="ARBA00029447"/>
    </source>
</evidence>
<dbReference type="Gene3D" id="1.10.287.950">
    <property type="entry name" value="Methyl-accepting chemotaxis protein"/>
    <property type="match status" value="1"/>
</dbReference>
<organism evidence="5 6">
    <name type="scientific">Lachnospira intestinalis</name>
    <dbReference type="NCBI Taxonomy" id="3133158"/>
    <lineage>
        <taxon>Bacteria</taxon>
        <taxon>Bacillati</taxon>
        <taxon>Bacillota</taxon>
        <taxon>Clostridia</taxon>
        <taxon>Lachnospirales</taxon>
        <taxon>Lachnospiraceae</taxon>
        <taxon>Lachnospira</taxon>
    </lineage>
</organism>
<keyword evidence="6" id="KW-1185">Reference proteome</keyword>
<keyword evidence="3" id="KW-0807">Transducer</keyword>
<dbReference type="Pfam" id="PF10114">
    <property type="entry name" value="PocR"/>
    <property type="match status" value="1"/>
</dbReference>
<evidence type="ECO:0000256" key="3">
    <source>
        <dbReference type="PROSITE-ProRule" id="PRU00284"/>
    </source>
</evidence>
<proteinExistence type="inferred from homology"/>
<dbReference type="SUPFAM" id="SSF58104">
    <property type="entry name" value="Methyl-accepting chemotaxis protein (MCP) signaling domain"/>
    <property type="match status" value="1"/>
</dbReference>
<dbReference type="PANTHER" id="PTHR43531">
    <property type="entry name" value="PROTEIN ICFG"/>
    <property type="match status" value="1"/>
</dbReference>